<proteinExistence type="predicted"/>
<evidence type="ECO:0000256" key="1">
    <source>
        <dbReference type="ARBA" id="ARBA00004651"/>
    </source>
</evidence>
<dbReference type="AlphaFoldDB" id="A0A4V2DZV8"/>
<dbReference type="GO" id="GO:0015421">
    <property type="term" value="F:ABC-type oligopeptide transporter activity"/>
    <property type="evidence" value="ECO:0007669"/>
    <property type="project" value="TreeGrafter"/>
</dbReference>
<keyword evidence="5 11" id="KW-0067">ATP-binding</keyword>
<dbReference type="RefSeq" id="WP_130153515.1">
    <property type="nucleotide sequence ID" value="NZ_SCFB01000004.1"/>
</dbReference>
<feature type="transmembrane region" description="Helical" evidence="8">
    <location>
        <begin position="30"/>
        <end position="52"/>
    </location>
</feature>
<evidence type="ECO:0000256" key="7">
    <source>
        <dbReference type="ARBA" id="ARBA00023136"/>
    </source>
</evidence>
<evidence type="ECO:0000313" key="11">
    <source>
        <dbReference type="EMBL" id="RZI46407.1"/>
    </source>
</evidence>
<dbReference type="Pfam" id="PF00005">
    <property type="entry name" value="ABC_tran"/>
    <property type="match status" value="1"/>
</dbReference>
<keyword evidence="4" id="KW-0547">Nucleotide-binding</keyword>
<dbReference type="FunFam" id="3.40.50.300:FF:000287">
    <property type="entry name" value="Multidrug ABC transporter ATP-binding protein"/>
    <property type="match status" value="1"/>
</dbReference>
<dbReference type="PANTHER" id="PTHR43394">
    <property type="entry name" value="ATP-DEPENDENT PERMEASE MDL1, MITOCHONDRIAL"/>
    <property type="match status" value="1"/>
</dbReference>
<keyword evidence="6 8" id="KW-1133">Transmembrane helix</keyword>
<dbReference type="InterPro" id="IPR036640">
    <property type="entry name" value="ABC1_TM_sf"/>
</dbReference>
<dbReference type="InterPro" id="IPR003593">
    <property type="entry name" value="AAA+_ATPase"/>
</dbReference>
<dbReference type="Proteomes" id="UP000293550">
    <property type="component" value="Unassembled WGS sequence"/>
</dbReference>
<dbReference type="InterPro" id="IPR017871">
    <property type="entry name" value="ABC_transporter-like_CS"/>
</dbReference>
<dbReference type="EMBL" id="SCFB01000004">
    <property type="protein sequence ID" value="RZI46407.1"/>
    <property type="molecule type" value="Genomic_DNA"/>
</dbReference>
<feature type="domain" description="ABC transmembrane type-1" evidence="10">
    <location>
        <begin position="32"/>
        <end position="314"/>
    </location>
</feature>
<feature type="domain" description="ABC transporter" evidence="9">
    <location>
        <begin position="348"/>
        <end position="582"/>
    </location>
</feature>
<dbReference type="PROSITE" id="PS50893">
    <property type="entry name" value="ABC_TRANSPORTER_2"/>
    <property type="match status" value="1"/>
</dbReference>
<comment type="subcellular location">
    <subcellularLocation>
        <location evidence="1">Cell membrane</location>
        <topology evidence="1">Multi-pass membrane protein</topology>
    </subcellularLocation>
</comment>
<dbReference type="PROSITE" id="PS00211">
    <property type="entry name" value="ABC_TRANSPORTER_1"/>
    <property type="match status" value="1"/>
</dbReference>
<organism evidence="11 12">
    <name type="scientific">Candidatus Finniella inopinata</name>
    <dbReference type="NCBI Taxonomy" id="1696036"/>
    <lineage>
        <taxon>Bacteria</taxon>
        <taxon>Pseudomonadati</taxon>
        <taxon>Pseudomonadota</taxon>
        <taxon>Alphaproteobacteria</taxon>
        <taxon>Holosporales</taxon>
        <taxon>Candidatus Paracaedibacteraceae</taxon>
        <taxon>Candidatus Finniella</taxon>
    </lineage>
</organism>
<dbReference type="GO" id="GO:0005886">
    <property type="term" value="C:plasma membrane"/>
    <property type="evidence" value="ECO:0007669"/>
    <property type="project" value="UniProtKB-SubCell"/>
</dbReference>
<dbReference type="InterPro" id="IPR003439">
    <property type="entry name" value="ABC_transporter-like_ATP-bd"/>
</dbReference>
<protein>
    <submittedName>
        <fullName evidence="11">ATP-binding cassette domain-containing protein</fullName>
    </submittedName>
</protein>
<dbReference type="SMART" id="SM00382">
    <property type="entry name" value="AAA"/>
    <property type="match status" value="1"/>
</dbReference>
<keyword evidence="12" id="KW-1185">Reference proteome</keyword>
<gene>
    <name evidence="11" type="ORF">EQU50_02105</name>
</gene>
<dbReference type="SUPFAM" id="SSF52540">
    <property type="entry name" value="P-loop containing nucleoside triphosphate hydrolases"/>
    <property type="match status" value="1"/>
</dbReference>
<reference evidence="11 12" key="1">
    <citation type="submission" date="2018-10" db="EMBL/GenBank/DDBJ databases">
        <title>An updated phylogeny of the Alphaproteobacteria reveals that the parasitic Rickettsiales and Holosporales have independent origins.</title>
        <authorList>
            <person name="Munoz-Gomez S.A."/>
            <person name="Hess S."/>
            <person name="Burger G."/>
            <person name="Lang B.F."/>
            <person name="Susko E."/>
            <person name="Slamovits C.H."/>
            <person name="Roger A.J."/>
        </authorList>
    </citation>
    <scope>NUCLEOTIDE SEQUENCE [LARGE SCALE GENOMIC DNA]</scope>
    <source>
        <strain evidence="11">HOLO01</strain>
    </source>
</reference>
<evidence type="ECO:0000256" key="2">
    <source>
        <dbReference type="ARBA" id="ARBA00022448"/>
    </source>
</evidence>
<dbReference type="GO" id="GO:0005524">
    <property type="term" value="F:ATP binding"/>
    <property type="evidence" value="ECO:0007669"/>
    <property type="project" value="UniProtKB-KW"/>
</dbReference>
<dbReference type="PROSITE" id="PS50929">
    <property type="entry name" value="ABC_TM1F"/>
    <property type="match status" value="1"/>
</dbReference>
<comment type="caution">
    <text evidence="11">The sequence shown here is derived from an EMBL/GenBank/DDBJ whole genome shotgun (WGS) entry which is preliminary data.</text>
</comment>
<dbReference type="PANTHER" id="PTHR43394:SF1">
    <property type="entry name" value="ATP-BINDING CASSETTE SUB-FAMILY B MEMBER 10, MITOCHONDRIAL"/>
    <property type="match status" value="1"/>
</dbReference>
<feature type="transmembrane region" description="Helical" evidence="8">
    <location>
        <begin position="142"/>
        <end position="165"/>
    </location>
</feature>
<accession>A0A4V2DZV8</accession>
<keyword evidence="7 8" id="KW-0472">Membrane</keyword>
<dbReference type="InterPro" id="IPR039421">
    <property type="entry name" value="Type_1_exporter"/>
</dbReference>
<dbReference type="Gene3D" id="1.20.1560.10">
    <property type="entry name" value="ABC transporter type 1, transmembrane domain"/>
    <property type="match status" value="1"/>
</dbReference>
<evidence type="ECO:0000259" key="9">
    <source>
        <dbReference type="PROSITE" id="PS50893"/>
    </source>
</evidence>
<keyword evidence="2" id="KW-0813">Transport</keyword>
<feature type="transmembrane region" description="Helical" evidence="8">
    <location>
        <begin position="67"/>
        <end position="85"/>
    </location>
</feature>
<dbReference type="InterPro" id="IPR027417">
    <property type="entry name" value="P-loop_NTPase"/>
</dbReference>
<sequence>MTYSFSPSPQTGRQLAKRLLRVHVKPYRSLFALACLFMIIAAAATAALPYLLQPVFDRVFTAVDNRLLFIFCGAVFLSFFVKGVASYGESVVMTYVGQKIISDIQKRVFTHLMQADLAFFHRVTSGELLSRFTNDVNIMRSAIANVIIGLGKDSFTLIFLIGVMFYRDFSLALAAFVIFPTAVIPIAKIGRKMRKVTDRTQIELGSFTMQLTQLFQGMRVVKAYGMEETESGRAATAIDKIFKLIYKTARVRSASHPVVETLGGLAIIVVIAYGGWQVMHHNRTTGEFISFIGAMLLIYEPLKRLSNLNSNLQEGLAGAARVFDIIDTPSTITDPLNPEPLDRAKGRVVFDKVCFGYTPFKKALDGLSFTVEPGKTIAFVGASGAGKSTIINLIPRFYDITSGQILIDGHDVRSVTLRDLRRQIALVSQEIALFDLTIADNIAYGNPNASLDDIHQAAKAAAAAEFIEKLPDRYNTFVGENGVRLSGGQRQRIAIARAMLKDAPILLLDEATSALDTDSERQVQNALKTLMKGRTTLIVAHRLSTVVDADYIYVLDDGRIKEQGNHSELLDLGGIYARLWQAQSLVITGRI</sequence>
<dbReference type="Pfam" id="PF00664">
    <property type="entry name" value="ABC_membrane"/>
    <property type="match status" value="1"/>
</dbReference>
<feature type="transmembrane region" description="Helical" evidence="8">
    <location>
        <begin position="171"/>
        <end position="190"/>
    </location>
</feature>
<dbReference type="SUPFAM" id="SSF90123">
    <property type="entry name" value="ABC transporter transmembrane region"/>
    <property type="match status" value="1"/>
</dbReference>
<evidence type="ECO:0000256" key="8">
    <source>
        <dbReference type="SAM" id="Phobius"/>
    </source>
</evidence>
<evidence type="ECO:0000256" key="5">
    <source>
        <dbReference type="ARBA" id="ARBA00022840"/>
    </source>
</evidence>
<evidence type="ECO:0000313" key="12">
    <source>
        <dbReference type="Proteomes" id="UP000293550"/>
    </source>
</evidence>
<dbReference type="GO" id="GO:0016887">
    <property type="term" value="F:ATP hydrolysis activity"/>
    <property type="evidence" value="ECO:0007669"/>
    <property type="project" value="InterPro"/>
</dbReference>
<keyword evidence="3 8" id="KW-0812">Transmembrane</keyword>
<feature type="transmembrane region" description="Helical" evidence="8">
    <location>
        <begin position="258"/>
        <end position="279"/>
    </location>
</feature>
<dbReference type="InterPro" id="IPR011527">
    <property type="entry name" value="ABC1_TM_dom"/>
</dbReference>
<evidence type="ECO:0000256" key="4">
    <source>
        <dbReference type="ARBA" id="ARBA00022741"/>
    </source>
</evidence>
<evidence type="ECO:0000256" key="3">
    <source>
        <dbReference type="ARBA" id="ARBA00022692"/>
    </source>
</evidence>
<dbReference type="Gene3D" id="3.40.50.300">
    <property type="entry name" value="P-loop containing nucleotide triphosphate hydrolases"/>
    <property type="match status" value="1"/>
</dbReference>
<evidence type="ECO:0000256" key="6">
    <source>
        <dbReference type="ARBA" id="ARBA00022989"/>
    </source>
</evidence>
<name>A0A4V2DZV8_9PROT</name>
<evidence type="ECO:0000259" key="10">
    <source>
        <dbReference type="PROSITE" id="PS50929"/>
    </source>
</evidence>
<dbReference type="OrthoDB" id="5288404at2"/>
<dbReference type="CDD" id="cd18552">
    <property type="entry name" value="ABC_6TM_MsbA_like"/>
    <property type="match status" value="1"/>
</dbReference>